<proteinExistence type="predicted"/>
<reference evidence="1" key="1">
    <citation type="submission" date="2020-09" db="EMBL/GenBank/DDBJ databases">
        <authorList>
            <person name="Kim M.K."/>
        </authorList>
    </citation>
    <scope>NUCLEOTIDE SEQUENCE</scope>
    <source>
        <strain evidence="1">BT704</strain>
    </source>
</reference>
<dbReference type="AlphaFoldDB" id="A0A927B6F0"/>
<accession>A0A927B6F0</accession>
<organism evidence="1 2">
    <name type="scientific">Spirosoma validum</name>
    <dbReference type="NCBI Taxonomy" id="2771355"/>
    <lineage>
        <taxon>Bacteria</taxon>
        <taxon>Pseudomonadati</taxon>
        <taxon>Bacteroidota</taxon>
        <taxon>Cytophagia</taxon>
        <taxon>Cytophagales</taxon>
        <taxon>Cytophagaceae</taxon>
        <taxon>Spirosoma</taxon>
    </lineage>
</organism>
<dbReference type="EMBL" id="JACXAA010000011">
    <property type="protein sequence ID" value="MBD2756163.1"/>
    <property type="molecule type" value="Genomic_DNA"/>
</dbReference>
<sequence>MEMKSIVDALDHPDWKIQGWQIKFLLSERLLHEIKKISRVSNWYEDPVIADTWTNKLFICFNSIQNYYKVFGVLPQVGDRLFSEESGLIVQERSIDGNVMTITFTLAS</sequence>
<evidence type="ECO:0000313" key="1">
    <source>
        <dbReference type="EMBL" id="MBD2756163.1"/>
    </source>
</evidence>
<dbReference type="Proteomes" id="UP000653797">
    <property type="component" value="Unassembled WGS sequence"/>
</dbReference>
<protein>
    <submittedName>
        <fullName evidence="1">Uncharacterized protein</fullName>
    </submittedName>
</protein>
<evidence type="ECO:0000313" key="2">
    <source>
        <dbReference type="Proteomes" id="UP000653797"/>
    </source>
</evidence>
<gene>
    <name evidence="1" type="ORF">IC230_24915</name>
</gene>
<comment type="caution">
    <text evidence="1">The sequence shown here is derived from an EMBL/GenBank/DDBJ whole genome shotgun (WGS) entry which is preliminary data.</text>
</comment>
<name>A0A927B6F0_9BACT</name>
<keyword evidence="2" id="KW-1185">Reference proteome</keyword>